<keyword evidence="5" id="KW-0812">Transmembrane</keyword>
<comment type="catalytic activity">
    <reaction evidence="5">
        <text>glucuronate acceptor + UDP-alpha-D-glucuronate = acceptor beta-D-glucuronoside + UDP + H(+)</text>
        <dbReference type="Rhea" id="RHEA:21032"/>
        <dbReference type="ChEBI" id="CHEBI:15378"/>
        <dbReference type="ChEBI" id="CHEBI:58052"/>
        <dbReference type="ChEBI" id="CHEBI:58223"/>
        <dbReference type="ChEBI" id="CHEBI:132367"/>
        <dbReference type="ChEBI" id="CHEBI:132368"/>
        <dbReference type="EC" id="2.4.1.17"/>
    </reaction>
</comment>
<evidence type="ECO:0000256" key="4">
    <source>
        <dbReference type="RuleBase" id="RU003718"/>
    </source>
</evidence>
<name>A0A8S1BJM0_ARCPL</name>
<evidence type="ECO:0000256" key="3">
    <source>
        <dbReference type="ARBA" id="ARBA00022679"/>
    </source>
</evidence>
<dbReference type="GO" id="GO:0015020">
    <property type="term" value="F:glucuronosyltransferase activity"/>
    <property type="evidence" value="ECO:0007669"/>
    <property type="project" value="UniProtKB-EC"/>
</dbReference>
<keyword evidence="5" id="KW-1133">Transmembrane helix</keyword>
<dbReference type="Proteomes" id="UP000494106">
    <property type="component" value="Unassembled WGS sequence"/>
</dbReference>
<dbReference type="OrthoDB" id="5835829at2759"/>
<dbReference type="Pfam" id="PF00201">
    <property type="entry name" value="UDPGT"/>
    <property type="match status" value="1"/>
</dbReference>
<dbReference type="EC" id="2.4.1.17" evidence="5"/>
<dbReference type="InterPro" id="IPR002213">
    <property type="entry name" value="UDP_glucos_trans"/>
</dbReference>
<keyword evidence="5" id="KW-0472">Membrane</keyword>
<keyword evidence="2 4" id="KW-0328">Glycosyltransferase</keyword>
<organism evidence="6 7">
    <name type="scientific">Arctia plantaginis</name>
    <name type="common">Wood tiger moth</name>
    <name type="synonym">Phalaena plantaginis</name>
    <dbReference type="NCBI Taxonomy" id="874455"/>
    <lineage>
        <taxon>Eukaryota</taxon>
        <taxon>Metazoa</taxon>
        <taxon>Ecdysozoa</taxon>
        <taxon>Arthropoda</taxon>
        <taxon>Hexapoda</taxon>
        <taxon>Insecta</taxon>
        <taxon>Pterygota</taxon>
        <taxon>Neoptera</taxon>
        <taxon>Endopterygota</taxon>
        <taxon>Lepidoptera</taxon>
        <taxon>Glossata</taxon>
        <taxon>Ditrysia</taxon>
        <taxon>Noctuoidea</taxon>
        <taxon>Erebidae</taxon>
        <taxon>Arctiinae</taxon>
        <taxon>Arctia</taxon>
    </lineage>
</organism>
<dbReference type="PANTHER" id="PTHR48043">
    <property type="entry name" value="EG:EG0003.4 PROTEIN-RELATED"/>
    <property type="match status" value="1"/>
</dbReference>
<dbReference type="AlphaFoldDB" id="A0A8S1BJM0"/>
<dbReference type="EMBL" id="CADEBC010000602">
    <property type="protein sequence ID" value="CAB3258845.1"/>
    <property type="molecule type" value="Genomic_DNA"/>
</dbReference>
<gene>
    <name evidence="6" type="ORF">APLA_LOCUS16708</name>
</gene>
<dbReference type="GO" id="GO:0016020">
    <property type="term" value="C:membrane"/>
    <property type="evidence" value="ECO:0007669"/>
    <property type="project" value="UniProtKB-SubCell"/>
</dbReference>
<dbReference type="CDD" id="cd03784">
    <property type="entry name" value="GT1_Gtf-like"/>
    <property type="match status" value="1"/>
</dbReference>
<dbReference type="InterPro" id="IPR035595">
    <property type="entry name" value="UDP_glycos_trans_CS"/>
</dbReference>
<reference evidence="6 7" key="1">
    <citation type="submission" date="2020-04" db="EMBL/GenBank/DDBJ databases">
        <authorList>
            <person name="Wallbank WR R."/>
            <person name="Pardo Diaz C."/>
            <person name="Kozak K."/>
            <person name="Martin S."/>
            <person name="Jiggins C."/>
            <person name="Moest M."/>
            <person name="Warren A I."/>
            <person name="Byers J.R.P. K."/>
            <person name="Montejo-Kovacevich G."/>
            <person name="Yen C E."/>
        </authorList>
    </citation>
    <scope>NUCLEOTIDE SEQUENCE [LARGE SCALE GENOMIC DNA]</scope>
</reference>
<comment type="caution">
    <text evidence="6">The sequence shown here is derived from an EMBL/GenBank/DDBJ whole genome shotgun (WGS) entry which is preliminary data.</text>
</comment>
<dbReference type="PANTHER" id="PTHR48043:SF145">
    <property type="entry name" value="FI06409P-RELATED"/>
    <property type="match status" value="1"/>
</dbReference>
<feature type="chain" id="PRO_5035958774" description="UDP-glucuronosyltransferase" evidence="5">
    <location>
        <begin position="23"/>
        <end position="532"/>
    </location>
</feature>
<feature type="signal peptide" evidence="5">
    <location>
        <begin position="1"/>
        <end position="22"/>
    </location>
</feature>
<comment type="similarity">
    <text evidence="1 4">Belongs to the UDP-glycosyltransferase family.</text>
</comment>
<evidence type="ECO:0000256" key="1">
    <source>
        <dbReference type="ARBA" id="ARBA00009995"/>
    </source>
</evidence>
<protein>
    <recommendedName>
        <fullName evidence="5">UDP-glucuronosyltransferase</fullName>
        <ecNumber evidence="5">2.4.1.17</ecNumber>
    </recommendedName>
</protein>
<proteinExistence type="inferred from homology"/>
<comment type="subcellular location">
    <subcellularLocation>
        <location evidence="5">Membrane</location>
        <topology evidence="5">Single-pass membrane protein</topology>
    </subcellularLocation>
</comment>
<keyword evidence="7" id="KW-1185">Reference proteome</keyword>
<accession>A0A8S1BJM0</accession>
<evidence type="ECO:0000313" key="7">
    <source>
        <dbReference type="Proteomes" id="UP000494106"/>
    </source>
</evidence>
<dbReference type="PROSITE" id="PS00375">
    <property type="entry name" value="UDPGT"/>
    <property type="match status" value="1"/>
</dbReference>
<evidence type="ECO:0000256" key="5">
    <source>
        <dbReference type="RuleBase" id="RU362059"/>
    </source>
</evidence>
<sequence length="532" mass="60654">MLRATLLILICVQSPTLVVVDSARILGIFPIPSISHQVVFRALMLELGKRGHELVIITPNPALPADRAPDNITEIDTGEAYQLMGKLFNEARGNNSFKRGIVMDVNILFNEDSAKGMMELISYQFELAEVQKLLNDKSQKFDLVFVEAIANFHLIVSHIFKAPAILFSSFYGCPEHFETMGAVTWHPLYYPNYFRHKYKNLSFWEKIEELYLEWKLYRMVKSDQERENQLLRERFGPDVPTIQEMHQNIQMLFVNAHPMFGNNRPVPPSVVYLGALHLQPVKELPQDIKAYLDNSTRGVIYVSLGSNVRPSMMDQDLLDAFLNAFEALPYDILWKFDGDQLIKLPKNVKIKKWFPQRDLLVHPKIKVFVTQGGLQSTDEAIDSEVPLVGIPMMADQWYNVNKYIELGIGVQVDALTMTADDLVNAVNVVIGNESAAPNSYRTNIKRVRDVINDQPQQPLERAVWWTEHVLRHGGKHLRAPAANTTWAEYIMLEVLAVIIGITTVIFTLILYVTCCIISMCKRTIQVVKAKQS</sequence>
<keyword evidence="5" id="KW-0732">Signal</keyword>
<evidence type="ECO:0000313" key="6">
    <source>
        <dbReference type="EMBL" id="CAB3258845.1"/>
    </source>
</evidence>
<dbReference type="InterPro" id="IPR050271">
    <property type="entry name" value="UDP-glycosyltransferase"/>
</dbReference>
<evidence type="ECO:0000256" key="2">
    <source>
        <dbReference type="ARBA" id="ARBA00022676"/>
    </source>
</evidence>
<feature type="transmembrane region" description="Helical" evidence="5">
    <location>
        <begin position="494"/>
        <end position="520"/>
    </location>
</feature>
<dbReference type="Gene3D" id="3.40.50.2000">
    <property type="entry name" value="Glycogen Phosphorylase B"/>
    <property type="match status" value="2"/>
</dbReference>
<keyword evidence="3 4" id="KW-0808">Transferase</keyword>
<dbReference type="FunFam" id="3.40.50.2000:FF:000050">
    <property type="entry name" value="UDP-glucuronosyltransferase"/>
    <property type="match status" value="1"/>
</dbReference>
<dbReference type="SUPFAM" id="SSF53756">
    <property type="entry name" value="UDP-Glycosyltransferase/glycogen phosphorylase"/>
    <property type="match status" value="1"/>
</dbReference>